<accession>A0A1G2LQS8</accession>
<keyword evidence="9 17" id="KW-0808">Transferase</keyword>
<dbReference type="FunFam" id="3.20.10.10:FF:000002">
    <property type="entry name" value="D-alanine aminotransferase"/>
    <property type="match status" value="1"/>
</dbReference>
<evidence type="ECO:0000256" key="15">
    <source>
        <dbReference type="RuleBase" id="RU004106"/>
    </source>
</evidence>
<keyword evidence="18" id="KW-0175">Coiled coil</keyword>
<dbReference type="Proteomes" id="UP000177171">
    <property type="component" value="Unassembled WGS sequence"/>
</dbReference>
<dbReference type="EMBL" id="MHQY01000014">
    <property type="protein sequence ID" value="OHA13988.1"/>
    <property type="molecule type" value="Genomic_DNA"/>
</dbReference>
<evidence type="ECO:0000256" key="14">
    <source>
        <dbReference type="ARBA" id="ARBA00049229"/>
    </source>
</evidence>
<keyword evidence="8 17" id="KW-0028">Amino-acid biosynthesis</keyword>
<evidence type="ECO:0000256" key="3">
    <source>
        <dbReference type="ARBA" id="ARBA00004824"/>
    </source>
</evidence>
<dbReference type="UniPathway" id="UPA00048">
    <property type="reaction ID" value="UER00073"/>
</dbReference>
<dbReference type="Gene3D" id="3.20.10.10">
    <property type="entry name" value="D-amino Acid Aminotransferase, subunit A, domain 2"/>
    <property type="match status" value="1"/>
</dbReference>
<dbReference type="InterPro" id="IPR036038">
    <property type="entry name" value="Aminotransferase-like"/>
</dbReference>
<comment type="caution">
    <text evidence="19">The sequence shown here is derived from an EMBL/GenBank/DDBJ whole genome shotgun (WGS) entry which is preliminary data.</text>
</comment>
<protein>
    <recommendedName>
        <fullName evidence="17">Branched-chain-amino-acid aminotransferase</fullName>
        <shortName evidence="17">BCAT</shortName>
        <ecNumber evidence="17">2.6.1.42</ecNumber>
    </recommendedName>
</protein>
<dbReference type="CDD" id="cd00449">
    <property type="entry name" value="PLPDE_IV"/>
    <property type="match status" value="1"/>
</dbReference>
<dbReference type="GO" id="GO:0009098">
    <property type="term" value="P:L-leucine biosynthetic process"/>
    <property type="evidence" value="ECO:0007669"/>
    <property type="project" value="UniProtKB-UniPathway"/>
</dbReference>
<dbReference type="InterPro" id="IPR001544">
    <property type="entry name" value="Aminotrans_IV"/>
</dbReference>
<proteinExistence type="inferred from homology"/>
<dbReference type="GO" id="GO:0052656">
    <property type="term" value="F:L-isoleucine-2-oxoglutarate transaminase activity"/>
    <property type="evidence" value="ECO:0007669"/>
    <property type="project" value="RHEA"/>
</dbReference>
<evidence type="ECO:0000256" key="1">
    <source>
        <dbReference type="ARBA" id="ARBA00001933"/>
    </source>
</evidence>
<evidence type="ECO:0000256" key="9">
    <source>
        <dbReference type="ARBA" id="ARBA00022679"/>
    </source>
</evidence>
<evidence type="ECO:0000256" key="7">
    <source>
        <dbReference type="ARBA" id="ARBA00022576"/>
    </source>
</evidence>
<dbReference type="NCBIfam" id="TIGR01122">
    <property type="entry name" value="ilvE_I"/>
    <property type="match status" value="1"/>
</dbReference>
<evidence type="ECO:0000256" key="8">
    <source>
        <dbReference type="ARBA" id="ARBA00022605"/>
    </source>
</evidence>
<dbReference type="GO" id="GO:0009099">
    <property type="term" value="P:L-valine biosynthetic process"/>
    <property type="evidence" value="ECO:0007669"/>
    <property type="project" value="UniProtKB-UniPathway"/>
</dbReference>
<evidence type="ECO:0000256" key="12">
    <source>
        <dbReference type="ARBA" id="ARBA00048212"/>
    </source>
</evidence>
<evidence type="ECO:0000256" key="17">
    <source>
        <dbReference type="RuleBase" id="RU364094"/>
    </source>
</evidence>
<sequence length="300" mass="33999">MKPANKIWLNGRIAPLARAGFLNFHQGLNYGACVYDGIRFYKTTNGAAIFRLKEHLDRFFYSASVLNMNIEKTKKELEEAIKNVIKINKLASGYIRPMAFYSEPKMGINIIGAKLTVVIFAWPWKYDAKEKSVRIKIVKTRRIDPSTADLKAKISGYYSNGLLGFIEARKSGFDEPLFLDTSGFVAEGAVNNIFIAKNGILYTPKIGNILGGITRNTIIRIARDMGIKVCEKNILPGFLRKADEIFLTGTGIELERVTKIHKYFSQRQIPQSIFTDLQNQYKKITGGNIKKYKNWLTPIQ</sequence>
<comment type="function">
    <text evidence="2 17">Acts on leucine, isoleucine and valine.</text>
</comment>
<dbReference type="UniPathway" id="UPA00049">
    <property type="reaction ID" value="UER00062"/>
</dbReference>
<evidence type="ECO:0000256" key="6">
    <source>
        <dbReference type="ARBA" id="ARBA00009320"/>
    </source>
</evidence>
<dbReference type="InterPro" id="IPR005785">
    <property type="entry name" value="B_amino_transI"/>
</dbReference>
<dbReference type="Gene3D" id="3.30.470.10">
    <property type="match status" value="1"/>
</dbReference>
<comment type="catalytic activity">
    <reaction evidence="13 17">
        <text>L-isoleucine + 2-oxoglutarate = (S)-3-methyl-2-oxopentanoate + L-glutamate</text>
        <dbReference type="Rhea" id="RHEA:24801"/>
        <dbReference type="ChEBI" id="CHEBI:16810"/>
        <dbReference type="ChEBI" id="CHEBI:29985"/>
        <dbReference type="ChEBI" id="CHEBI:35146"/>
        <dbReference type="ChEBI" id="CHEBI:58045"/>
        <dbReference type="EC" id="2.6.1.42"/>
    </reaction>
</comment>
<dbReference type="PANTHER" id="PTHR42743">
    <property type="entry name" value="AMINO-ACID AMINOTRANSFERASE"/>
    <property type="match status" value="1"/>
</dbReference>
<evidence type="ECO:0000256" key="10">
    <source>
        <dbReference type="ARBA" id="ARBA00022898"/>
    </source>
</evidence>
<gene>
    <name evidence="17" type="primary">ilvE</name>
    <name evidence="19" type="ORF">A3G49_05985</name>
</gene>
<evidence type="ECO:0000256" key="16">
    <source>
        <dbReference type="RuleBase" id="RU004516"/>
    </source>
</evidence>
<dbReference type="InterPro" id="IPR043131">
    <property type="entry name" value="BCAT-like_N"/>
</dbReference>
<comment type="pathway">
    <text evidence="3 17">Amino-acid biosynthesis; L-isoleucine biosynthesis; L-isoleucine from 2-oxobutanoate: step 4/4.</text>
</comment>
<comment type="pathway">
    <text evidence="5 17">Amino-acid biosynthesis; L-leucine biosynthesis; L-leucine from 3-methyl-2-oxobutanoate: step 4/4.</text>
</comment>
<evidence type="ECO:0000256" key="11">
    <source>
        <dbReference type="ARBA" id="ARBA00023304"/>
    </source>
</evidence>
<evidence type="ECO:0000313" key="19">
    <source>
        <dbReference type="EMBL" id="OHA13988.1"/>
    </source>
</evidence>
<dbReference type="UniPathway" id="UPA00047">
    <property type="reaction ID" value="UER00058"/>
</dbReference>
<dbReference type="GO" id="GO:0052655">
    <property type="term" value="F:L-valine-2-oxoglutarate transaminase activity"/>
    <property type="evidence" value="ECO:0007669"/>
    <property type="project" value="RHEA"/>
</dbReference>
<keyword evidence="11 17" id="KW-0100">Branched-chain amino acid biosynthesis</keyword>
<name>A0A1G2LQS8_9BACT</name>
<feature type="coiled-coil region" evidence="18">
    <location>
        <begin position="63"/>
        <end position="90"/>
    </location>
</feature>
<organism evidence="19 20">
    <name type="scientific">Candidatus Sungbacteria bacterium RIFCSPLOWO2_12_FULL_41_11</name>
    <dbReference type="NCBI Taxonomy" id="1802286"/>
    <lineage>
        <taxon>Bacteria</taxon>
        <taxon>Candidatus Sungiibacteriota</taxon>
    </lineage>
</organism>
<dbReference type="AlphaFoldDB" id="A0A1G2LQS8"/>
<dbReference type="GO" id="GO:0009097">
    <property type="term" value="P:isoleucine biosynthetic process"/>
    <property type="evidence" value="ECO:0007669"/>
    <property type="project" value="UniProtKB-UniPathway"/>
</dbReference>
<comment type="similarity">
    <text evidence="6 15">Belongs to the class-IV pyridoxal-phosphate-dependent aminotransferase family.</text>
</comment>
<comment type="cofactor">
    <cofactor evidence="1 16">
        <name>pyridoxal 5'-phosphate</name>
        <dbReference type="ChEBI" id="CHEBI:597326"/>
    </cofactor>
</comment>
<evidence type="ECO:0000313" key="20">
    <source>
        <dbReference type="Proteomes" id="UP000177171"/>
    </source>
</evidence>
<comment type="catalytic activity">
    <reaction evidence="12 17">
        <text>L-valine + 2-oxoglutarate = 3-methyl-2-oxobutanoate + L-glutamate</text>
        <dbReference type="Rhea" id="RHEA:24813"/>
        <dbReference type="ChEBI" id="CHEBI:11851"/>
        <dbReference type="ChEBI" id="CHEBI:16810"/>
        <dbReference type="ChEBI" id="CHEBI:29985"/>
        <dbReference type="ChEBI" id="CHEBI:57762"/>
        <dbReference type="EC" id="2.6.1.42"/>
    </reaction>
</comment>
<dbReference type="NCBIfam" id="NF005146">
    <property type="entry name" value="PRK06606.1"/>
    <property type="match status" value="1"/>
</dbReference>
<evidence type="ECO:0000256" key="2">
    <source>
        <dbReference type="ARBA" id="ARBA00003109"/>
    </source>
</evidence>
<dbReference type="PANTHER" id="PTHR42743:SF11">
    <property type="entry name" value="AMINODEOXYCHORISMATE LYASE"/>
    <property type="match status" value="1"/>
</dbReference>
<dbReference type="GO" id="GO:0052654">
    <property type="term" value="F:L-leucine-2-oxoglutarate transaminase activity"/>
    <property type="evidence" value="ECO:0007669"/>
    <property type="project" value="RHEA"/>
</dbReference>
<dbReference type="Pfam" id="PF01063">
    <property type="entry name" value="Aminotran_4"/>
    <property type="match status" value="1"/>
</dbReference>
<evidence type="ECO:0000256" key="18">
    <source>
        <dbReference type="SAM" id="Coils"/>
    </source>
</evidence>
<evidence type="ECO:0000256" key="5">
    <source>
        <dbReference type="ARBA" id="ARBA00005072"/>
    </source>
</evidence>
<keyword evidence="10 16" id="KW-0663">Pyridoxal phosphate</keyword>
<reference evidence="19 20" key="1">
    <citation type="journal article" date="2016" name="Nat. Commun.">
        <title>Thousands of microbial genomes shed light on interconnected biogeochemical processes in an aquifer system.</title>
        <authorList>
            <person name="Anantharaman K."/>
            <person name="Brown C.T."/>
            <person name="Hug L.A."/>
            <person name="Sharon I."/>
            <person name="Castelle C.J."/>
            <person name="Probst A.J."/>
            <person name="Thomas B.C."/>
            <person name="Singh A."/>
            <person name="Wilkins M.J."/>
            <person name="Karaoz U."/>
            <person name="Brodie E.L."/>
            <person name="Williams K.H."/>
            <person name="Hubbard S.S."/>
            <person name="Banfield J.F."/>
        </authorList>
    </citation>
    <scope>NUCLEOTIDE SEQUENCE [LARGE SCALE GENOMIC DNA]</scope>
</reference>
<dbReference type="InterPro" id="IPR050571">
    <property type="entry name" value="Class-IV_PLP-Dep_Aminotrnsfr"/>
</dbReference>
<dbReference type="PROSITE" id="PS00770">
    <property type="entry name" value="AA_TRANSFER_CLASS_4"/>
    <property type="match status" value="1"/>
</dbReference>
<dbReference type="InterPro" id="IPR043132">
    <property type="entry name" value="BCAT-like_C"/>
</dbReference>
<evidence type="ECO:0000256" key="4">
    <source>
        <dbReference type="ARBA" id="ARBA00004931"/>
    </source>
</evidence>
<dbReference type="EC" id="2.6.1.42" evidence="17"/>
<dbReference type="InterPro" id="IPR018300">
    <property type="entry name" value="Aminotrans_IV_CS"/>
</dbReference>
<evidence type="ECO:0000256" key="13">
    <source>
        <dbReference type="ARBA" id="ARBA00048798"/>
    </source>
</evidence>
<keyword evidence="7 17" id="KW-0032">Aminotransferase</keyword>
<comment type="pathway">
    <text evidence="4 17">Amino-acid biosynthesis; L-valine biosynthesis; L-valine from pyruvate: step 4/4.</text>
</comment>
<comment type="catalytic activity">
    <reaction evidence="14 17">
        <text>L-leucine + 2-oxoglutarate = 4-methyl-2-oxopentanoate + L-glutamate</text>
        <dbReference type="Rhea" id="RHEA:18321"/>
        <dbReference type="ChEBI" id="CHEBI:16810"/>
        <dbReference type="ChEBI" id="CHEBI:17865"/>
        <dbReference type="ChEBI" id="CHEBI:29985"/>
        <dbReference type="ChEBI" id="CHEBI:57427"/>
        <dbReference type="EC" id="2.6.1.42"/>
    </reaction>
</comment>
<dbReference type="SUPFAM" id="SSF56752">
    <property type="entry name" value="D-aminoacid aminotransferase-like PLP-dependent enzymes"/>
    <property type="match status" value="1"/>
</dbReference>